<dbReference type="Gene3D" id="2.60.40.1180">
    <property type="entry name" value="Golgi alpha-mannosidase II"/>
    <property type="match status" value="1"/>
</dbReference>
<gene>
    <name evidence="7" type="ORF">GCM10023195_54630</name>
</gene>
<dbReference type="Gene3D" id="2.60.40.290">
    <property type="match status" value="1"/>
</dbReference>
<dbReference type="InterPro" id="IPR008965">
    <property type="entry name" value="CBM2/CBM3_carb-bd_dom_sf"/>
</dbReference>
<dbReference type="InterPro" id="IPR001919">
    <property type="entry name" value="CBD2"/>
</dbReference>
<evidence type="ECO:0000256" key="3">
    <source>
        <dbReference type="ARBA" id="ARBA00023326"/>
    </source>
</evidence>
<feature type="domain" description="CBM2" evidence="6">
    <location>
        <begin position="575"/>
        <end position="686"/>
    </location>
</feature>
<dbReference type="CDD" id="cd00063">
    <property type="entry name" value="FN3"/>
    <property type="match status" value="1"/>
</dbReference>
<dbReference type="Proteomes" id="UP001500212">
    <property type="component" value="Unassembled WGS sequence"/>
</dbReference>
<keyword evidence="2" id="KW-0326">Glycosidase</keyword>
<dbReference type="InterPro" id="IPR017853">
    <property type="entry name" value="GH"/>
</dbReference>
<keyword evidence="3" id="KW-0624">Polysaccharide degradation</keyword>
<dbReference type="SMART" id="SM00637">
    <property type="entry name" value="CBD_II"/>
    <property type="match status" value="1"/>
</dbReference>
<dbReference type="PANTHER" id="PTHR43576:SF3">
    <property type="entry name" value="ALPHA-L-ARABINOFURANOSIDASE C"/>
    <property type="match status" value="1"/>
</dbReference>
<dbReference type="InterPro" id="IPR036116">
    <property type="entry name" value="FN3_sf"/>
</dbReference>
<evidence type="ECO:0000256" key="1">
    <source>
        <dbReference type="ARBA" id="ARBA00023277"/>
    </source>
</evidence>
<evidence type="ECO:0000256" key="2">
    <source>
        <dbReference type="ARBA" id="ARBA00023295"/>
    </source>
</evidence>
<dbReference type="EMBL" id="BAABHJ010000020">
    <property type="protein sequence ID" value="GAA4612691.1"/>
    <property type="molecule type" value="Genomic_DNA"/>
</dbReference>
<sequence>MRLRPAVAAALTAFVAAVSSAGPASAGARAADPPVNVTVNARAGLATMPATGLGVNDAVWDAELGTTAVSDRLQAAGVRMIRYPGGSYGDIYHWKTNTAPGGYVAPNTDFDTFMASVRRVGAQPMVIANYGTGTPEEAADWVRYANVTKGYGAKYWTIGNENYGNGHYGSGWEADDHADKSPSAYAGGVVAYADAMKAVDPTIKVGAVLTMPANWPDAVVGGGDSANWNQTVLSIAGSKIDFVDVHWYPGGTTAGESLAKPGQIDDAMYLLRRQIARYAGDGAGRIGISLTETNVGVGEDTQPAALFLADAYSGLLANGVFTVDWWNVHNGIGTVSTVAGQTDYGDFGMLSSGGCTSDGASCEPPLNTPFAPYHGLSMMNDFARPGDQFVRAGTDQALVTAHAARRPNGDLAVLLVNKDPDNAHPVSIDYAGYTPADAAPTVYSFGNGDTAVHSAQTGSATSQTLPPYSLTTLVLHPASTPAGAPATPARPTASAVTDRSATISWPAAAAGAHPVAKYEVYRQNGAISEELGETAGTSLTVRNLDPGTRYTVNVLARDTAGKVSWASPPLTFTTGSPASSACTVRFTDQNDWASGYVAGVDVTNNGPDPIDGWTLTFTWPTGWQQLSSGWNATWTQDGRDVKATSLDSNGRLAAGATVNIGFVGAYTGPNILPGVFRLNGTVCTATE</sequence>
<dbReference type="SUPFAM" id="SSF51445">
    <property type="entry name" value="(Trans)glycosidases"/>
    <property type="match status" value="1"/>
</dbReference>
<evidence type="ECO:0000313" key="7">
    <source>
        <dbReference type="EMBL" id="GAA4612691.1"/>
    </source>
</evidence>
<dbReference type="Pfam" id="PF00553">
    <property type="entry name" value="CBM_2"/>
    <property type="match status" value="1"/>
</dbReference>
<dbReference type="PROSITE" id="PS50853">
    <property type="entry name" value="FN3"/>
    <property type="match status" value="1"/>
</dbReference>
<feature type="chain" id="PRO_5047516616" evidence="4">
    <location>
        <begin position="27"/>
        <end position="687"/>
    </location>
</feature>
<protein>
    <submittedName>
        <fullName evidence="7">Cellulose binding domain-containing protein</fullName>
    </submittedName>
</protein>
<evidence type="ECO:0000259" key="5">
    <source>
        <dbReference type="PROSITE" id="PS50853"/>
    </source>
</evidence>
<comment type="caution">
    <text evidence="7">The sequence shown here is derived from an EMBL/GenBank/DDBJ whole genome shotgun (WGS) entry which is preliminary data.</text>
</comment>
<dbReference type="SUPFAM" id="SSF49265">
    <property type="entry name" value="Fibronectin type III"/>
    <property type="match status" value="1"/>
</dbReference>
<feature type="signal peptide" evidence="4">
    <location>
        <begin position="1"/>
        <end position="26"/>
    </location>
</feature>
<evidence type="ECO:0000259" key="6">
    <source>
        <dbReference type="PROSITE" id="PS51173"/>
    </source>
</evidence>
<dbReference type="InterPro" id="IPR013783">
    <property type="entry name" value="Ig-like_fold"/>
</dbReference>
<dbReference type="PANTHER" id="PTHR43576">
    <property type="entry name" value="ALPHA-L-ARABINOFURANOSIDASE C-RELATED"/>
    <property type="match status" value="1"/>
</dbReference>
<dbReference type="Pfam" id="PF00041">
    <property type="entry name" value="fn3"/>
    <property type="match status" value="1"/>
</dbReference>
<dbReference type="InterPro" id="IPR012291">
    <property type="entry name" value="CBM2_carb-bd_dom_sf"/>
</dbReference>
<dbReference type="Gene3D" id="3.20.20.80">
    <property type="entry name" value="Glycosidases"/>
    <property type="match status" value="1"/>
</dbReference>
<feature type="domain" description="Fibronectin type-III" evidence="5">
    <location>
        <begin position="487"/>
        <end position="577"/>
    </location>
</feature>
<dbReference type="InterPro" id="IPR013780">
    <property type="entry name" value="Glyco_hydro_b"/>
</dbReference>
<accession>A0ABP8TRS8</accession>
<keyword evidence="4" id="KW-0732">Signal</keyword>
<keyword evidence="1" id="KW-0119">Carbohydrate metabolism</keyword>
<reference evidence="8" key="1">
    <citation type="journal article" date="2019" name="Int. J. Syst. Evol. Microbiol.">
        <title>The Global Catalogue of Microorganisms (GCM) 10K type strain sequencing project: providing services to taxonomists for standard genome sequencing and annotation.</title>
        <authorList>
            <consortium name="The Broad Institute Genomics Platform"/>
            <consortium name="The Broad Institute Genome Sequencing Center for Infectious Disease"/>
            <person name="Wu L."/>
            <person name="Ma J."/>
        </authorList>
    </citation>
    <scope>NUCLEOTIDE SEQUENCE [LARGE SCALE GENOMIC DNA]</scope>
    <source>
        <strain evidence="8">JCM 17938</strain>
    </source>
</reference>
<dbReference type="PROSITE" id="PS51173">
    <property type="entry name" value="CBM2"/>
    <property type="match status" value="1"/>
</dbReference>
<name>A0ABP8TRS8_9ACTN</name>
<dbReference type="SUPFAM" id="SSF49384">
    <property type="entry name" value="Carbohydrate-binding domain"/>
    <property type="match status" value="1"/>
</dbReference>
<dbReference type="InterPro" id="IPR003961">
    <property type="entry name" value="FN3_dom"/>
</dbReference>
<keyword evidence="8" id="KW-1185">Reference proteome</keyword>
<evidence type="ECO:0000256" key="4">
    <source>
        <dbReference type="SAM" id="SignalP"/>
    </source>
</evidence>
<proteinExistence type="predicted"/>
<organism evidence="7 8">
    <name type="scientific">Actinoallomurus liliacearum</name>
    <dbReference type="NCBI Taxonomy" id="1080073"/>
    <lineage>
        <taxon>Bacteria</taxon>
        <taxon>Bacillati</taxon>
        <taxon>Actinomycetota</taxon>
        <taxon>Actinomycetes</taxon>
        <taxon>Streptosporangiales</taxon>
        <taxon>Thermomonosporaceae</taxon>
        <taxon>Actinoallomurus</taxon>
    </lineage>
</organism>
<keyword evidence="2" id="KW-0378">Hydrolase</keyword>
<dbReference type="Gene3D" id="2.60.40.10">
    <property type="entry name" value="Immunoglobulins"/>
    <property type="match status" value="1"/>
</dbReference>
<evidence type="ECO:0000313" key="8">
    <source>
        <dbReference type="Proteomes" id="UP001500212"/>
    </source>
</evidence>
<dbReference type="RefSeq" id="WP_345360391.1">
    <property type="nucleotide sequence ID" value="NZ_BAABHJ010000020.1"/>
</dbReference>
<dbReference type="SMART" id="SM00060">
    <property type="entry name" value="FN3"/>
    <property type="match status" value="1"/>
</dbReference>